<protein>
    <submittedName>
        <fullName evidence="4">Caleosin related protein-domain-containing protein</fullName>
    </submittedName>
</protein>
<organism evidence="4 5">
    <name type="scientific">Penicillium cinerascens</name>
    <dbReference type="NCBI Taxonomy" id="70096"/>
    <lineage>
        <taxon>Eukaryota</taxon>
        <taxon>Fungi</taxon>
        <taxon>Dikarya</taxon>
        <taxon>Ascomycota</taxon>
        <taxon>Pezizomycotina</taxon>
        <taxon>Eurotiomycetes</taxon>
        <taxon>Eurotiomycetidae</taxon>
        <taxon>Eurotiales</taxon>
        <taxon>Aspergillaceae</taxon>
        <taxon>Penicillium</taxon>
    </lineage>
</organism>
<comment type="similarity">
    <text evidence="1">Belongs to the caleosin family.</text>
</comment>
<keyword evidence="2" id="KW-0472">Membrane</keyword>
<name>A0A9W9MBA8_9EURO</name>
<sequence>MAALKGLGFQLSVDNAPVTGERLPAATLESDSSDGDSESSIQRHINFWDRDGDGRISLADTWIGLHDLGFSMISSAIITFAIHASLTVPTSLAVTYSLDPYLGVYVTETPKYILSALGGRCFYDERGRFCPASFEEVFASSSERQQDSFDTGEIQDFVKRRRRPTHLAAWVVTVAEWHIVALFRQNGTISKTRLRHIYDGSFLSKIRQTRKESHALWPLSEVENSVHVPAVVYAARRLLLISMAISKAVVMLAVSCIGYGCLTSIASKDFRATVDVWAIGCALLAWRSLQNVSRDNSLL</sequence>
<accession>A0A9W9MBA8</accession>
<comment type="caution">
    <text evidence="4">The sequence shown here is derived from an EMBL/GenBank/DDBJ whole genome shotgun (WGS) entry which is preliminary data.</text>
</comment>
<keyword evidence="2" id="KW-1133">Transmembrane helix</keyword>
<keyword evidence="2" id="KW-0812">Transmembrane</keyword>
<gene>
    <name evidence="4" type="ORF">N7498_008972</name>
</gene>
<dbReference type="Proteomes" id="UP001150904">
    <property type="component" value="Unassembled WGS sequence"/>
</dbReference>
<evidence type="ECO:0000256" key="1">
    <source>
        <dbReference type="ARBA" id="ARBA00006765"/>
    </source>
</evidence>
<dbReference type="AlphaFoldDB" id="A0A9W9MBA8"/>
<reference evidence="4" key="1">
    <citation type="submission" date="2022-12" db="EMBL/GenBank/DDBJ databases">
        <authorList>
            <person name="Petersen C."/>
        </authorList>
    </citation>
    <scope>NUCLEOTIDE SEQUENCE</scope>
    <source>
        <strain evidence="4">IBT 15544</strain>
    </source>
</reference>
<dbReference type="PROSITE" id="PS50222">
    <property type="entry name" value="EF_HAND_2"/>
    <property type="match status" value="1"/>
</dbReference>
<dbReference type="Pfam" id="PF05042">
    <property type="entry name" value="Caleosin"/>
    <property type="match status" value="1"/>
</dbReference>
<dbReference type="GO" id="GO:0005509">
    <property type="term" value="F:calcium ion binding"/>
    <property type="evidence" value="ECO:0007669"/>
    <property type="project" value="InterPro"/>
</dbReference>
<feature type="domain" description="EF-hand" evidence="3">
    <location>
        <begin position="36"/>
        <end position="71"/>
    </location>
</feature>
<dbReference type="PANTHER" id="PTHR31495">
    <property type="entry name" value="PEROXYGENASE 3-RELATED"/>
    <property type="match status" value="1"/>
</dbReference>
<feature type="transmembrane region" description="Helical" evidence="2">
    <location>
        <begin position="238"/>
        <end position="260"/>
    </location>
</feature>
<evidence type="ECO:0000256" key="2">
    <source>
        <dbReference type="SAM" id="Phobius"/>
    </source>
</evidence>
<dbReference type="EMBL" id="JAPQKR010000015">
    <property type="protein sequence ID" value="KAJ5195534.1"/>
    <property type="molecule type" value="Genomic_DNA"/>
</dbReference>
<dbReference type="InterPro" id="IPR007736">
    <property type="entry name" value="Caleosin-related"/>
</dbReference>
<dbReference type="GeneID" id="83183335"/>
<evidence type="ECO:0000259" key="3">
    <source>
        <dbReference type="PROSITE" id="PS50222"/>
    </source>
</evidence>
<dbReference type="RefSeq" id="XP_058306022.1">
    <property type="nucleotide sequence ID" value="XM_058456034.1"/>
</dbReference>
<reference evidence="4" key="2">
    <citation type="journal article" date="2023" name="IMA Fungus">
        <title>Comparative genomic study of the Penicillium genus elucidates a diverse pangenome and 15 lateral gene transfer events.</title>
        <authorList>
            <person name="Petersen C."/>
            <person name="Sorensen T."/>
            <person name="Nielsen M.R."/>
            <person name="Sondergaard T.E."/>
            <person name="Sorensen J.L."/>
            <person name="Fitzpatrick D.A."/>
            <person name="Frisvad J.C."/>
            <person name="Nielsen K.L."/>
        </authorList>
    </citation>
    <scope>NUCLEOTIDE SEQUENCE</scope>
    <source>
        <strain evidence="4">IBT 15544</strain>
    </source>
</reference>
<dbReference type="GO" id="GO:0004497">
    <property type="term" value="F:monooxygenase activity"/>
    <property type="evidence" value="ECO:0007669"/>
    <property type="project" value="TreeGrafter"/>
</dbReference>
<proteinExistence type="inferred from homology"/>
<dbReference type="PANTHER" id="PTHR31495:SF0">
    <property type="entry name" value="BINDING PROTEIN CALEOSIN, PUTATIVE (AFU_ORTHOLOGUE AFUA_5G13750)-RELATED"/>
    <property type="match status" value="1"/>
</dbReference>
<evidence type="ECO:0000313" key="5">
    <source>
        <dbReference type="Proteomes" id="UP001150904"/>
    </source>
</evidence>
<keyword evidence="5" id="KW-1185">Reference proteome</keyword>
<evidence type="ECO:0000313" key="4">
    <source>
        <dbReference type="EMBL" id="KAJ5195534.1"/>
    </source>
</evidence>
<dbReference type="InterPro" id="IPR002048">
    <property type="entry name" value="EF_hand_dom"/>
</dbReference>